<dbReference type="PROSITE" id="PS50222">
    <property type="entry name" value="EF_HAND_2"/>
    <property type="match status" value="1"/>
</dbReference>
<organism evidence="6">
    <name type="scientific">Pelagomonas calceolata</name>
    <dbReference type="NCBI Taxonomy" id="35677"/>
    <lineage>
        <taxon>Eukaryota</taxon>
        <taxon>Sar</taxon>
        <taxon>Stramenopiles</taxon>
        <taxon>Ochrophyta</taxon>
        <taxon>Pelagophyceae</taxon>
        <taxon>Pelagomonadales</taxon>
        <taxon>Pelagomonadaceae</taxon>
        <taxon>Pelagomonas</taxon>
    </lineage>
</organism>
<dbReference type="SMART" id="SM00320">
    <property type="entry name" value="WD40"/>
    <property type="match status" value="10"/>
</dbReference>
<dbReference type="PANTHER" id="PTHR44324:SF4">
    <property type="entry name" value="WD40 REPEAT DOMAIN 95"/>
    <property type="match status" value="1"/>
</dbReference>
<feature type="repeat" description="WD" evidence="3">
    <location>
        <begin position="330"/>
        <end position="371"/>
    </location>
</feature>
<dbReference type="EMBL" id="CAKKNE010000004">
    <property type="protein sequence ID" value="CAH0374873.1"/>
    <property type="molecule type" value="Genomic_DNA"/>
</dbReference>
<feature type="domain" description="EF-hand" evidence="5">
    <location>
        <begin position="122"/>
        <end position="157"/>
    </location>
</feature>
<dbReference type="SUPFAM" id="SSF50978">
    <property type="entry name" value="WD40 repeat-like"/>
    <property type="match status" value="1"/>
</dbReference>
<evidence type="ECO:0000259" key="5">
    <source>
        <dbReference type="PROSITE" id="PS50222"/>
    </source>
</evidence>
<dbReference type="AlphaFoldDB" id="A0A7S3ZL49"/>
<dbReference type="SUPFAM" id="SSF47473">
    <property type="entry name" value="EF-hand"/>
    <property type="match status" value="1"/>
</dbReference>
<evidence type="ECO:0000313" key="6">
    <source>
        <dbReference type="EMBL" id="CAE0686740.1"/>
    </source>
</evidence>
<evidence type="ECO:0000256" key="3">
    <source>
        <dbReference type="PROSITE-ProRule" id="PRU00221"/>
    </source>
</evidence>
<accession>A0A7S3ZL49</accession>
<evidence type="ECO:0000313" key="8">
    <source>
        <dbReference type="Proteomes" id="UP000789595"/>
    </source>
</evidence>
<dbReference type="GO" id="GO:0005509">
    <property type="term" value="F:calcium ion binding"/>
    <property type="evidence" value="ECO:0007669"/>
    <property type="project" value="InterPro"/>
</dbReference>
<keyword evidence="3" id="KW-0853">WD repeat</keyword>
<dbReference type="PANTHER" id="PTHR44324">
    <property type="entry name" value="WD40 REPEAT DOMAIN 95"/>
    <property type="match status" value="1"/>
</dbReference>
<dbReference type="PROSITE" id="PS50082">
    <property type="entry name" value="WD_REPEATS_2"/>
    <property type="match status" value="3"/>
</dbReference>
<dbReference type="InterPro" id="IPR015943">
    <property type="entry name" value="WD40/YVTN_repeat-like_dom_sf"/>
</dbReference>
<protein>
    <recommendedName>
        <fullName evidence="5">EF-hand domain-containing protein</fullName>
    </recommendedName>
</protein>
<sequence length="1214" mass="136049">MSGAYRSRRGAFKIGTINDDTESSEDEETIDSRPPTPRARYSVAKRNAEQLTLQLLTHLERHKIDAMRRKFEKNSLKVDMLDFVRIMRSALPNYIVRKPGEKKKKKSAAELAGLRILDDEEDLLRNLLELYREIDVNGDGDIEWEEFIRFIVDKAQVFKEMDKLDKIPHYEHIELPADRDVRLKKIKEGTLTGAPPPPKHRNMIETIVRIPEQGLMAVAEQHSPIVQFYDVTTGAKKEAWKFRAAAVPLAMTYIPEEQSLIMTCSDQSMAQWQLGQGSGGFKFREKARWATPDPIMSLAWSDGQRLAFGGCSNGDIEAWDISRQERAMSLSGHRDIVLDVLHVPYLDTIVSGSLDRTVRVWDPFTEQMTANLQGGHTKGVNSLTYNGEHRFLISTGFDHDAFVWSPFATCLLYRLQGHKAALMNCHAVEGTHELITADTTGVLKLWDLRTFGCVQTFQTEHTKGDLNDMTGFQALTHVKLKAKDPTQDKPDYRVICATKNIFFFDQYRTRVDPVTDDLPPRIMLLNDLNLTLFISSLCTVKIWDLILGTRKNTFHNITDSDITAACLDDRRRKFFVGTAEGRMSCHNYANGALMKKFSKINGRVIAMRYDHGRKAVICASLQGRIIIYDEKDIEHCYPLRTFDEPYQHRQELSHVVLHEGGGLCATTAAESVEGIRFWASDQASIDSQLCTRGQVILNMGFLEPYPLLWVATSDGRVRIWGCPTRNEKTGKLDTTKVNGCCLLSFANRPPDGSCYEFLPEEHDGVKSPHQPRPTLYPSWRERRDDCTYGEPTEYTGLPEGVQEHNVPVAVAQFDAFSGHLYLGDELGNVRCFDLSLVIRLLQDGIPDAKYGVKTSKQAPLYKEAHTDLGENWNRESTSGFYEPVFAADKIEEPWSQVEEILGEDWRSEFPEETSNEEAICAPSALQNYHVLAPENIRAYEVKYRRASADDSPRNWQLEDILRSERRSVGGTDFLQGPAGAAPLLPSELARFCWSVEYAHEDAVLALVCARDPACVLTSGLDRCVRMWSHSGSFKGVLLQGYTPGMRSPFWSLEVDVAAREARDDAEAKRVAADLMGDSDSSQTPIVVSKIEEARALDEQIQEPELSPRLAAVRGALSEIQAMGTVDVDDPILSPPGSPASSRRALTPKASVFTSASTGLFEGSSMLDSKPMTAASHVSVASRPKSSFDSITANLKKLPPEAQSALDELTQALHL</sequence>
<dbReference type="EMBL" id="HBIW01002576">
    <property type="protein sequence ID" value="CAE0686740.1"/>
    <property type="molecule type" value="Transcribed_RNA"/>
</dbReference>
<reference evidence="6" key="1">
    <citation type="submission" date="2021-01" db="EMBL/GenBank/DDBJ databases">
        <authorList>
            <person name="Corre E."/>
            <person name="Pelletier E."/>
            <person name="Niang G."/>
            <person name="Scheremetjew M."/>
            <person name="Finn R."/>
            <person name="Kale V."/>
            <person name="Holt S."/>
            <person name="Cochrane G."/>
            <person name="Meng A."/>
            <person name="Brown T."/>
            <person name="Cohen L."/>
        </authorList>
    </citation>
    <scope>NUCLEOTIDE SEQUENCE</scope>
    <source>
        <strain evidence="6">CCMP1756</strain>
    </source>
</reference>
<evidence type="ECO:0000256" key="1">
    <source>
        <dbReference type="ARBA" id="ARBA00022737"/>
    </source>
</evidence>
<feature type="compositionally biased region" description="Basic residues" evidence="4">
    <location>
        <begin position="1"/>
        <end position="11"/>
    </location>
</feature>
<dbReference type="OrthoDB" id="1068471at2759"/>
<evidence type="ECO:0000256" key="4">
    <source>
        <dbReference type="SAM" id="MobiDB-lite"/>
    </source>
</evidence>
<proteinExistence type="predicted"/>
<dbReference type="InterPro" id="IPR018247">
    <property type="entry name" value="EF_Hand_1_Ca_BS"/>
</dbReference>
<dbReference type="Pfam" id="PF00400">
    <property type="entry name" value="WD40"/>
    <property type="match status" value="3"/>
</dbReference>
<reference evidence="7" key="2">
    <citation type="submission" date="2021-11" db="EMBL/GenBank/DDBJ databases">
        <authorList>
            <consortium name="Genoscope - CEA"/>
            <person name="William W."/>
        </authorList>
    </citation>
    <scope>NUCLEOTIDE SEQUENCE</scope>
</reference>
<dbReference type="InterPro" id="IPR002048">
    <property type="entry name" value="EF_hand_dom"/>
</dbReference>
<keyword evidence="8" id="KW-1185">Reference proteome</keyword>
<dbReference type="SUPFAM" id="SSF50998">
    <property type="entry name" value="Quinoprotein alcohol dehydrogenase-like"/>
    <property type="match status" value="1"/>
</dbReference>
<evidence type="ECO:0000256" key="2">
    <source>
        <dbReference type="ARBA" id="ARBA00022837"/>
    </source>
</evidence>
<dbReference type="InterPro" id="IPR011047">
    <property type="entry name" value="Quinoprotein_ADH-like_sf"/>
</dbReference>
<dbReference type="InterPro" id="IPR001680">
    <property type="entry name" value="WD40_rpt"/>
</dbReference>
<feature type="repeat" description="WD" evidence="3">
    <location>
        <begin position="373"/>
        <end position="405"/>
    </location>
</feature>
<dbReference type="Proteomes" id="UP000789595">
    <property type="component" value="Unassembled WGS sequence"/>
</dbReference>
<name>A0A7S3ZL49_9STRA</name>
<keyword evidence="1" id="KW-0677">Repeat</keyword>
<dbReference type="Gene3D" id="2.130.10.10">
    <property type="entry name" value="YVTN repeat-like/Quinoprotein amine dehydrogenase"/>
    <property type="match status" value="2"/>
</dbReference>
<feature type="region of interest" description="Disordered" evidence="4">
    <location>
        <begin position="1"/>
        <end position="38"/>
    </location>
</feature>
<dbReference type="InterPro" id="IPR011992">
    <property type="entry name" value="EF-hand-dom_pair"/>
</dbReference>
<keyword evidence="2" id="KW-0106">Calcium</keyword>
<feature type="repeat" description="WD" evidence="3">
    <location>
        <begin position="415"/>
        <end position="456"/>
    </location>
</feature>
<dbReference type="InterPro" id="IPR036322">
    <property type="entry name" value="WD40_repeat_dom_sf"/>
</dbReference>
<dbReference type="PROSITE" id="PS00018">
    <property type="entry name" value="EF_HAND_1"/>
    <property type="match status" value="1"/>
</dbReference>
<feature type="compositionally biased region" description="Acidic residues" evidence="4">
    <location>
        <begin position="19"/>
        <end position="29"/>
    </location>
</feature>
<dbReference type="PROSITE" id="PS50294">
    <property type="entry name" value="WD_REPEATS_REGION"/>
    <property type="match status" value="1"/>
</dbReference>
<evidence type="ECO:0000313" key="7">
    <source>
        <dbReference type="EMBL" id="CAH0374873.1"/>
    </source>
</evidence>
<gene>
    <name evidence="6" type="ORF">PCAL00307_LOCUS2174</name>
    <name evidence="7" type="ORF">PECAL_4P21810</name>
</gene>
<dbReference type="Gene3D" id="1.10.238.10">
    <property type="entry name" value="EF-hand"/>
    <property type="match status" value="1"/>
</dbReference>
<dbReference type="InterPro" id="IPR051242">
    <property type="entry name" value="WD-EF-hand_domain"/>
</dbReference>